<feature type="transmembrane region" description="Helical" evidence="1">
    <location>
        <begin position="76"/>
        <end position="94"/>
    </location>
</feature>
<evidence type="ECO:0000313" key="2">
    <source>
        <dbReference type="EMBL" id="CAI8612789.1"/>
    </source>
</evidence>
<evidence type="ECO:0000313" key="3">
    <source>
        <dbReference type="Proteomes" id="UP001157006"/>
    </source>
</evidence>
<sequence>MGTREAQRVVLFREIATKGCGDGPGTCIKQPGRSIIPNILCFLNRLLNLSLLNFHSHYFCFHDKFSIPKKNNTNNFILLNRFILTICFSTILLSSSSNRNNNNYISPSENHLSLLCSISIHDTSLPCSKP</sequence>
<evidence type="ECO:0000256" key="1">
    <source>
        <dbReference type="SAM" id="Phobius"/>
    </source>
</evidence>
<name>A0AAV1AUP5_VICFA</name>
<keyword evidence="3" id="KW-1185">Reference proteome</keyword>
<dbReference type="EMBL" id="OX451740">
    <property type="protein sequence ID" value="CAI8612789.1"/>
    <property type="molecule type" value="Genomic_DNA"/>
</dbReference>
<dbReference type="AlphaFoldDB" id="A0AAV1AUP5"/>
<dbReference type="Proteomes" id="UP001157006">
    <property type="component" value="Chromosome 5"/>
</dbReference>
<reference evidence="2 3" key="1">
    <citation type="submission" date="2023-01" db="EMBL/GenBank/DDBJ databases">
        <authorList>
            <person name="Kreplak J."/>
        </authorList>
    </citation>
    <scope>NUCLEOTIDE SEQUENCE [LARGE SCALE GENOMIC DNA]</scope>
</reference>
<proteinExistence type="predicted"/>
<accession>A0AAV1AUP5</accession>
<protein>
    <submittedName>
        <fullName evidence="2">Uncharacterized protein</fullName>
    </submittedName>
</protein>
<gene>
    <name evidence="2" type="ORF">VFH_V051280</name>
</gene>
<keyword evidence="1" id="KW-0812">Transmembrane</keyword>
<keyword evidence="1" id="KW-0472">Membrane</keyword>
<keyword evidence="1" id="KW-1133">Transmembrane helix</keyword>
<organism evidence="2 3">
    <name type="scientific">Vicia faba</name>
    <name type="common">Broad bean</name>
    <name type="synonym">Faba vulgaris</name>
    <dbReference type="NCBI Taxonomy" id="3906"/>
    <lineage>
        <taxon>Eukaryota</taxon>
        <taxon>Viridiplantae</taxon>
        <taxon>Streptophyta</taxon>
        <taxon>Embryophyta</taxon>
        <taxon>Tracheophyta</taxon>
        <taxon>Spermatophyta</taxon>
        <taxon>Magnoliopsida</taxon>
        <taxon>eudicotyledons</taxon>
        <taxon>Gunneridae</taxon>
        <taxon>Pentapetalae</taxon>
        <taxon>rosids</taxon>
        <taxon>fabids</taxon>
        <taxon>Fabales</taxon>
        <taxon>Fabaceae</taxon>
        <taxon>Papilionoideae</taxon>
        <taxon>50 kb inversion clade</taxon>
        <taxon>NPAAA clade</taxon>
        <taxon>Hologalegina</taxon>
        <taxon>IRL clade</taxon>
        <taxon>Fabeae</taxon>
        <taxon>Vicia</taxon>
    </lineage>
</organism>